<feature type="domain" description="LD-carboxypeptidase N-terminal" evidence="6">
    <location>
        <begin position="8"/>
        <end position="121"/>
    </location>
</feature>
<dbReference type="CDD" id="cd07025">
    <property type="entry name" value="Peptidase_S66"/>
    <property type="match status" value="1"/>
</dbReference>
<accession>A0ABX8USG4</accession>
<protein>
    <submittedName>
        <fullName evidence="8">LD-carboxypeptidase</fullName>
    </submittedName>
</protein>
<reference evidence="8 9" key="1">
    <citation type="submission" date="2021-07" db="EMBL/GenBank/DDBJ databases">
        <title>Paraburkholderia edwinii protects Aspergillus sp. from phenazines by acting as a toxin sponge.</title>
        <authorList>
            <person name="Dahlstrom K.M."/>
            <person name="Newman D.K."/>
        </authorList>
    </citation>
    <scope>NUCLEOTIDE SEQUENCE [LARGE SCALE GENOMIC DNA]</scope>
    <source>
        <strain evidence="8 9">Pe01</strain>
    </source>
</reference>
<name>A0ABX8USG4_9BURK</name>
<gene>
    <name evidence="8" type="ORF">KZJ38_33985</name>
</gene>
<dbReference type="EMBL" id="CP080096">
    <property type="protein sequence ID" value="QYD71969.1"/>
    <property type="molecule type" value="Genomic_DNA"/>
</dbReference>
<sequence length="314" mass="33186">MHLQGQTVGVIAPAGVPDMNNVARGIALLESWGLEVRVGAHVTKRFRTFAGTHEERRADLAWALTDPSIDIVWVARGGYGCVHCLPAIPPALPREKTVIGFSDATSLFCAMSGMPKARLIHGPSLGSLAAHVDDASRQSVLNALTNGAAGVAPAISLTHLHGPQTRVSGRLHGGNITTLASVAGTRWQADCRDAIVLLEDITELGYRLDRSITLLKESGTFDGARAFVFGEFVRCPVPEGADYTLHDIFVDLLAPYGVPIFAGMPIGHAAQNVAWTYGAPAHIENGRLLLDASRDANTADTSASLLSSLSSPSK</sequence>
<keyword evidence="4" id="KW-0378">Hydrolase</keyword>
<dbReference type="PANTHER" id="PTHR30237:SF2">
    <property type="entry name" value="MUREIN TETRAPEPTIDE CARBOXYPEPTIDASE"/>
    <property type="match status" value="1"/>
</dbReference>
<organism evidence="8 9">
    <name type="scientific">Paraburkholderia edwinii</name>
    <dbReference type="NCBI Taxonomy" id="2861782"/>
    <lineage>
        <taxon>Bacteria</taxon>
        <taxon>Pseudomonadati</taxon>
        <taxon>Pseudomonadota</taxon>
        <taxon>Betaproteobacteria</taxon>
        <taxon>Burkholderiales</taxon>
        <taxon>Burkholderiaceae</taxon>
        <taxon>Paraburkholderia</taxon>
    </lineage>
</organism>
<evidence type="ECO:0000256" key="1">
    <source>
        <dbReference type="ARBA" id="ARBA00010233"/>
    </source>
</evidence>
<proteinExistence type="inferred from homology"/>
<dbReference type="InterPro" id="IPR040449">
    <property type="entry name" value="Peptidase_S66_N"/>
</dbReference>
<evidence type="ECO:0000256" key="4">
    <source>
        <dbReference type="ARBA" id="ARBA00022801"/>
    </source>
</evidence>
<keyword evidence="5" id="KW-0720">Serine protease</keyword>
<dbReference type="PIRSF" id="PIRSF028757">
    <property type="entry name" value="LD-carboxypeptidase"/>
    <property type="match status" value="1"/>
</dbReference>
<dbReference type="Gene3D" id="3.50.30.60">
    <property type="entry name" value="LD-carboxypeptidase A C-terminal domain-like"/>
    <property type="match status" value="1"/>
</dbReference>
<dbReference type="Gene3D" id="3.40.50.10740">
    <property type="entry name" value="Class I glutamine amidotransferase-like"/>
    <property type="match status" value="1"/>
</dbReference>
<dbReference type="InterPro" id="IPR040921">
    <property type="entry name" value="Peptidase_S66C"/>
</dbReference>
<dbReference type="Pfam" id="PF17676">
    <property type="entry name" value="Peptidase_S66C"/>
    <property type="match status" value="1"/>
</dbReference>
<dbReference type="InterPro" id="IPR027478">
    <property type="entry name" value="LdcA_N"/>
</dbReference>
<evidence type="ECO:0000313" key="8">
    <source>
        <dbReference type="EMBL" id="QYD71969.1"/>
    </source>
</evidence>
<evidence type="ECO:0000256" key="3">
    <source>
        <dbReference type="ARBA" id="ARBA00022670"/>
    </source>
</evidence>
<feature type="domain" description="LD-carboxypeptidase C-terminal" evidence="7">
    <location>
        <begin position="168"/>
        <end position="283"/>
    </location>
</feature>
<evidence type="ECO:0000259" key="6">
    <source>
        <dbReference type="Pfam" id="PF02016"/>
    </source>
</evidence>
<dbReference type="Pfam" id="PF02016">
    <property type="entry name" value="Peptidase_S66"/>
    <property type="match status" value="1"/>
</dbReference>
<dbReference type="RefSeq" id="WP_219801398.1">
    <property type="nucleotide sequence ID" value="NZ_CP080096.1"/>
</dbReference>
<dbReference type="SUPFAM" id="SSF141986">
    <property type="entry name" value="LD-carboxypeptidase A C-terminal domain-like"/>
    <property type="match status" value="1"/>
</dbReference>
<keyword evidence="9" id="KW-1185">Reference proteome</keyword>
<evidence type="ECO:0000256" key="5">
    <source>
        <dbReference type="ARBA" id="ARBA00022825"/>
    </source>
</evidence>
<evidence type="ECO:0000259" key="7">
    <source>
        <dbReference type="Pfam" id="PF17676"/>
    </source>
</evidence>
<keyword evidence="2" id="KW-0121">Carboxypeptidase</keyword>
<dbReference type="SUPFAM" id="SSF52317">
    <property type="entry name" value="Class I glutamine amidotransferase-like"/>
    <property type="match status" value="1"/>
</dbReference>
<dbReference type="InterPro" id="IPR027461">
    <property type="entry name" value="Carboxypeptidase_A_C_sf"/>
</dbReference>
<comment type="similarity">
    <text evidence="1">Belongs to the peptidase S66 family.</text>
</comment>
<dbReference type="Proteomes" id="UP000826462">
    <property type="component" value="Chromosome 2"/>
</dbReference>
<keyword evidence="3" id="KW-0645">Protease</keyword>
<evidence type="ECO:0000256" key="2">
    <source>
        <dbReference type="ARBA" id="ARBA00022645"/>
    </source>
</evidence>
<dbReference type="PANTHER" id="PTHR30237">
    <property type="entry name" value="MURAMOYLTETRAPEPTIDE CARBOXYPEPTIDASE"/>
    <property type="match status" value="1"/>
</dbReference>
<dbReference type="InterPro" id="IPR003507">
    <property type="entry name" value="S66_fam"/>
</dbReference>
<evidence type="ECO:0000313" key="9">
    <source>
        <dbReference type="Proteomes" id="UP000826462"/>
    </source>
</evidence>
<dbReference type="InterPro" id="IPR029062">
    <property type="entry name" value="Class_I_gatase-like"/>
</dbReference>